<accession>A0A4Q7LQX7</accession>
<dbReference type="InterPro" id="IPR025493">
    <property type="entry name" value="DUF4384"/>
</dbReference>
<dbReference type="AlphaFoldDB" id="A0A4Q7LQX7"/>
<dbReference type="PANTHER" id="PTHR48104:SF30">
    <property type="entry name" value="METACASPASE-1"/>
    <property type="match status" value="1"/>
</dbReference>
<dbReference type="PANTHER" id="PTHR48104">
    <property type="entry name" value="METACASPASE-4"/>
    <property type="match status" value="1"/>
</dbReference>
<keyword evidence="4" id="KW-1185">Reference proteome</keyword>
<reference evidence="3 4" key="1">
    <citation type="submission" date="2019-02" db="EMBL/GenBank/DDBJ databases">
        <title>Genomic Encyclopedia of Type Strains, Phase IV (KMG-IV): sequencing the most valuable type-strain genomes for metagenomic binning, comparative biology and taxonomic classification.</title>
        <authorList>
            <person name="Goeker M."/>
        </authorList>
    </citation>
    <scope>NUCLEOTIDE SEQUENCE [LARGE SCALE GENOMIC DNA]</scope>
    <source>
        <strain evidence="3 4">DSM 10617</strain>
    </source>
</reference>
<dbReference type="Pfam" id="PF14326">
    <property type="entry name" value="DUF4384"/>
    <property type="match status" value="1"/>
</dbReference>
<dbReference type="InterPro" id="IPR018247">
    <property type="entry name" value="EF_Hand_1_Ca_BS"/>
</dbReference>
<dbReference type="RefSeq" id="WP_165396750.1">
    <property type="nucleotide sequence ID" value="NZ_SGWV01000008.1"/>
</dbReference>
<evidence type="ECO:0000259" key="1">
    <source>
        <dbReference type="Pfam" id="PF00656"/>
    </source>
</evidence>
<evidence type="ECO:0000313" key="3">
    <source>
        <dbReference type="EMBL" id="RZS57114.1"/>
    </source>
</evidence>
<dbReference type="Gene3D" id="3.40.50.1460">
    <property type="match status" value="1"/>
</dbReference>
<dbReference type="GO" id="GO:0004197">
    <property type="term" value="F:cysteine-type endopeptidase activity"/>
    <property type="evidence" value="ECO:0007669"/>
    <property type="project" value="InterPro"/>
</dbReference>
<feature type="domain" description="Peptidase C14 caspase" evidence="1">
    <location>
        <begin position="49"/>
        <end position="316"/>
    </location>
</feature>
<dbReference type="InterPro" id="IPR029030">
    <property type="entry name" value="Caspase-like_dom_sf"/>
</dbReference>
<name>A0A4Q7LQX7_9BURK</name>
<proteinExistence type="predicted"/>
<dbReference type="GO" id="GO:0005737">
    <property type="term" value="C:cytoplasm"/>
    <property type="evidence" value="ECO:0007669"/>
    <property type="project" value="TreeGrafter"/>
</dbReference>
<dbReference type="PROSITE" id="PS00018">
    <property type="entry name" value="EF_HAND_1"/>
    <property type="match status" value="1"/>
</dbReference>
<dbReference type="GO" id="GO:0006508">
    <property type="term" value="P:proteolysis"/>
    <property type="evidence" value="ECO:0007669"/>
    <property type="project" value="InterPro"/>
</dbReference>
<gene>
    <name evidence="3" type="ORF">EV685_1678</name>
</gene>
<dbReference type="InterPro" id="IPR050452">
    <property type="entry name" value="Metacaspase"/>
</dbReference>
<comment type="caution">
    <text evidence="3">The sequence shown here is derived from an EMBL/GenBank/DDBJ whole genome shotgun (WGS) entry which is preliminary data.</text>
</comment>
<dbReference type="InterPro" id="IPR011600">
    <property type="entry name" value="Pept_C14_caspase"/>
</dbReference>
<sequence length="593" mass="63337">MTSRPAHRSAVPLTSSQAAPRRNRLAGLGLASLLVLGTCGLLPQTAMAKRLALLVGVSHYDKLPQSRLEGPVHDVAALRDVLQRRWGYAPADVVTLVDRQASRAAILRELAALQQRSQPGDEVLIYFSGHGTSALDTQNQLPVPHGSGAFMPADLDPTRGGDMGLLIGRTHLRPALQALDDGGRKVWVISDSCYAGQQVRSVATESTALPARMVPLLAGQALQELDQAQKLGADAQTPEPYPYQSVAYLAASAEGETARDIPAKALHQMPTRDGKPHGALTDALLRVLEGELPADADGDGLLSLAEVHRGVSDFMSQRAYGHSPQRLPAVVDDRRALGQRAVLTQRGMAAPVRANAARQPLRVHLWPSLKPRQSELGGVPDLQMGVPPTEADLVLRPALGGKVVLSARSGDVLAVAEPDGLADLRGTLLQLSYAKRLHAWAQAHRRAVLPAEIEPATFGGNFVDGQSLRFALRPDRAATLLLLNIDATGRVSVLYPAHAGEMQPLAAGDLRRIPGEGPTQALKVQAPYGMDVQHLFAFDSPPAGLDRLVNAQGLAPDDARLAALERTLQQMHGAFSHASTELRTHPRPAERKP</sequence>
<organism evidence="3 4">
    <name type="scientific">Sphaerotilus mobilis</name>
    <dbReference type="NCBI Taxonomy" id="47994"/>
    <lineage>
        <taxon>Bacteria</taxon>
        <taxon>Pseudomonadati</taxon>
        <taxon>Pseudomonadota</taxon>
        <taxon>Betaproteobacteria</taxon>
        <taxon>Burkholderiales</taxon>
        <taxon>Sphaerotilaceae</taxon>
        <taxon>Sphaerotilus</taxon>
    </lineage>
</organism>
<dbReference type="EMBL" id="SGWV01000008">
    <property type="protein sequence ID" value="RZS57114.1"/>
    <property type="molecule type" value="Genomic_DNA"/>
</dbReference>
<evidence type="ECO:0000313" key="4">
    <source>
        <dbReference type="Proteomes" id="UP000293433"/>
    </source>
</evidence>
<protein>
    <submittedName>
        <fullName evidence="3">Uncharacterized protein DUF4384</fullName>
    </submittedName>
</protein>
<evidence type="ECO:0000259" key="2">
    <source>
        <dbReference type="Pfam" id="PF14326"/>
    </source>
</evidence>
<dbReference type="Proteomes" id="UP000293433">
    <property type="component" value="Unassembled WGS sequence"/>
</dbReference>
<dbReference type="Pfam" id="PF00656">
    <property type="entry name" value="Peptidase_C14"/>
    <property type="match status" value="1"/>
</dbReference>
<feature type="domain" description="DUF4384" evidence="2">
    <location>
        <begin position="462"/>
        <end position="532"/>
    </location>
</feature>
<dbReference type="SUPFAM" id="SSF52129">
    <property type="entry name" value="Caspase-like"/>
    <property type="match status" value="1"/>
</dbReference>